<dbReference type="SUPFAM" id="SSF50447">
    <property type="entry name" value="Translation proteins"/>
    <property type="match status" value="1"/>
</dbReference>
<dbReference type="PANTHER" id="PTHR11229">
    <property type="entry name" value="50S RIBOSOMAL PROTEIN L3"/>
    <property type="match status" value="1"/>
</dbReference>
<name>A0A9N9ZXL1_BEMTA</name>
<dbReference type="InterPro" id="IPR000597">
    <property type="entry name" value="Ribosomal_uL3"/>
</dbReference>
<evidence type="ECO:0000313" key="7">
    <source>
        <dbReference type="EMBL" id="CAH0381342.1"/>
    </source>
</evidence>
<reference evidence="7" key="1">
    <citation type="submission" date="2021-12" db="EMBL/GenBank/DDBJ databases">
        <authorList>
            <person name="King R."/>
        </authorList>
    </citation>
    <scope>NUCLEOTIDE SEQUENCE</scope>
</reference>
<dbReference type="EMBL" id="OU963862">
    <property type="protein sequence ID" value="CAH0381342.1"/>
    <property type="molecule type" value="Genomic_DNA"/>
</dbReference>
<evidence type="ECO:0000256" key="6">
    <source>
        <dbReference type="SAM" id="MobiDB-lite"/>
    </source>
</evidence>
<sequence>MNFLKNVCNSLIKPVLPVNSSHQLNLLSSVQQVRGTKKYVRPLRIRYPMWFLRQNRAKTIENLTKDNKAFIQEVICDKFGLENIEGGTPTCVSLSPLKSDPAVYTEKWRPGTRRVGLIVRKIGVYPMWQKDGTQIATTLFQVADNHVIKYIPPNEFEPVRKRYRVKQREMGAVIVGADSTDPQKFTKEYCGLFDAAGVLPKNKLCRFIVSPEAALQAGTPLYASHFRVGDIVDIRGKTISRGFQGVVRRWGFRGQPKTHGSTKTHNRPGNIGGGGEKARVWPGKKLPGHMGNKWRLLKGQEIVRINTKYNVIYIRGQASPGNVGDLMYMFDTILPLRRRKADEAPPFPTFFPHKLEEALPDDLYIDDMHQFNEPTIQYEPEKVEKKKK</sequence>
<dbReference type="InterPro" id="IPR019927">
    <property type="entry name" value="Ribosomal_uL3_bac/org-type"/>
</dbReference>
<comment type="similarity">
    <text evidence="1">Belongs to the universal ribosomal protein uL3 family.</text>
</comment>
<dbReference type="Gene3D" id="2.40.30.10">
    <property type="entry name" value="Translation factors"/>
    <property type="match status" value="2"/>
</dbReference>
<dbReference type="GO" id="GO:0005762">
    <property type="term" value="C:mitochondrial large ribosomal subunit"/>
    <property type="evidence" value="ECO:0007669"/>
    <property type="project" value="TreeGrafter"/>
</dbReference>
<evidence type="ECO:0000256" key="1">
    <source>
        <dbReference type="ARBA" id="ARBA00006540"/>
    </source>
</evidence>
<dbReference type="PANTHER" id="PTHR11229:SF8">
    <property type="entry name" value="LARGE RIBOSOMAL SUBUNIT PROTEIN UL3M"/>
    <property type="match status" value="1"/>
</dbReference>
<protein>
    <recommendedName>
        <fullName evidence="4">Large ribosomal subunit protein uL3m</fullName>
    </recommendedName>
    <alternativeName>
        <fullName evidence="5">39S ribosomal protein L3, mitochondrial</fullName>
    </alternativeName>
</protein>
<accession>A0A9N9ZXL1</accession>
<feature type="region of interest" description="Disordered" evidence="6">
    <location>
        <begin position="254"/>
        <end position="282"/>
    </location>
</feature>
<organism evidence="7 8">
    <name type="scientific">Bemisia tabaci</name>
    <name type="common">Sweetpotato whitefly</name>
    <name type="synonym">Aleurodes tabaci</name>
    <dbReference type="NCBI Taxonomy" id="7038"/>
    <lineage>
        <taxon>Eukaryota</taxon>
        <taxon>Metazoa</taxon>
        <taxon>Ecdysozoa</taxon>
        <taxon>Arthropoda</taxon>
        <taxon>Hexapoda</taxon>
        <taxon>Insecta</taxon>
        <taxon>Pterygota</taxon>
        <taxon>Neoptera</taxon>
        <taxon>Paraneoptera</taxon>
        <taxon>Hemiptera</taxon>
        <taxon>Sternorrhyncha</taxon>
        <taxon>Aleyrodoidea</taxon>
        <taxon>Aleyrodidae</taxon>
        <taxon>Aleyrodinae</taxon>
        <taxon>Bemisia</taxon>
    </lineage>
</organism>
<evidence type="ECO:0000256" key="5">
    <source>
        <dbReference type="ARBA" id="ARBA00035396"/>
    </source>
</evidence>
<dbReference type="GO" id="GO:0003735">
    <property type="term" value="F:structural constituent of ribosome"/>
    <property type="evidence" value="ECO:0007669"/>
    <property type="project" value="InterPro"/>
</dbReference>
<proteinExistence type="inferred from homology"/>
<dbReference type="InterPro" id="IPR009000">
    <property type="entry name" value="Transl_B-barrel_sf"/>
</dbReference>
<dbReference type="GO" id="GO:0006412">
    <property type="term" value="P:translation"/>
    <property type="evidence" value="ECO:0007669"/>
    <property type="project" value="InterPro"/>
</dbReference>
<dbReference type="Proteomes" id="UP001152759">
    <property type="component" value="Chromosome 1"/>
</dbReference>
<evidence type="ECO:0000256" key="4">
    <source>
        <dbReference type="ARBA" id="ARBA00035209"/>
    </source>
</evidence>
<gene>
    <name evidence="7" type="ORF">BEMITA_LOCUS1005</name>
</gene>
<keyword evidence="3" id="KW-0687">Ribonucleoprotein</keyword>
<evidence type="ECO:0000256" key="3">
    <source>
        <dbReference type="ARBA" id="ARBA00023274"/>
    </source>
</evidence>
<evidence type="ECO:0000256" key="2">
    <source>
        <dbReference type="ARBA" id="ARBA00022980"/>
    </source>
</evidence>
<keyword evidence="2" id="KW-0689">Ribosomal protein</keyword>
<dbReference type="AlphaFoldDB" id="A0A9N9ZXL1"/>
<keyword evidence="8" id="KW-1185">Reference proteome</keyword>
<evidence type="ECO:0000313" key="8">
    <source>
        <dbReference type="Proteomes" id="UP001152759"/>
    </source>
</evidence>
<dbReference type="Pfam" id="PF00297">
    <property type="entry name" value="Ribosomal_L3"/>
    <property type="match status" value="1"/>
</dbReference>
<dbReference type="NCBIfam" id="TIGR03625">
    <property type="entry name" value="L3_bact"/>
    <property type="match status" value="1"/>
</dbReference>